<dbReference type="PANTHER" id="PTHR42973">
    <property type="entry name" value="BINDING OXIDOREDUCTASE, PUTATIVE (AFU_ORTHOLOGUE AFUA_1G17690)-RELATED"/>
    <property type="match status" value="1"/>
</dbReference>
<proteinExistence type="inferred from homology"/>
<evidence type="ECO:0000256" key="4">
    <source>
        <dbReference type="ARBA" id="ARBA00023002"/>
    </source>
</evidence>
<organism evidence="6 7">
    <name type="scientific">Aspergillus pseudoustus</name>
    <dbReference type="NCBI Taxonomy" id="1810923"/>
    <lineage>
        <taxon>Eukaryota</taxon>
        <taxon>Fungi</taxon>
        <taxon>Dikarya</taxon>
        <taxon>Ascomycota</taxon>
        <taxon>Pezizomycotina</taxon>
        <taxon>Eurotiomycetes</taxon>
        <taxon>Eurotiomycetidae</taxon>
        <taxon>Eurotiales</taxon>
        <taxon>Aspergillaceae</taxon>
        <taxon>Aspergillus</taxon>
        <taxon>Aspergillus subgen. Nidulantes</taxon>
    </lineage>
</organism>
<protein>
    <recommendedName>
        <fullName evidence="5">FAD-binding PCMH-type domain-containing protein</fullName>
    </recommendedName>
</protein>
<keyword evidence="2" id="KW-0285">Flavoprotein</keyword>
<dbReference type="PROSITE" id="PS51387">
    <property type="entry name" value="FAD_PCMH"/>
    <property type="match status" value="1"/>
</dbReference>
<keyword evidence="7" id="KW-1185">Reference proteome</keyword>
<dbReference type="Proteomes" id="UP001610446">
    <property type="component" value="Unassembled WGS sequence"/>
</dbReference>
<sequence>MANIQAFKNACIGVPLILPSSSEYPAARKIYQGECNAVPLAIVQPETRAQVQQIICAAAQNGIKVTIRSGGHNIPGLCIQDNSVTIDMRRIRHVGIAPDKNSATIGGGATNLDVARALEAEGLVTPLGLVATVGFIGWSTFGGYGSFMNHFGLGKDNILGAEIVNAEGEVIQADNEMLRAIRGAGGALGVIVSLRVKVYPLTKVLAGSLLLDVCNFKPFILAMEENAFSFPPALQIGTAIFNLPNGKRNFRVELLWSSPNVEEGRKAIEYLKSIAPPVIDSHLQETALSSLITAIDEMIPPNIYGHNETVSIPRLDNEILDLVNDFLDQMPKDPATVLALHHLSPVSPSSRDGGVLNSSFPIRFGHTMIEFIGSVVHREDRPTSEKWAADFRDAFRATGKALSETYLSMTSPGDRTLQQVYGEEWEELKRSKEKHDPNGLFDLVVPRIRSGLS</sequence>
<evidence type="ECO:0000256" key="1">
    <source>
        <dbReference type="ARBA" id="ARBA00005466"/>
    </source>
</evidence>
<dbReference type="SUPFAM" id="SSF56176">
    <property type="entry name" value="FAD-binding/transporter-associated domain-like"/>
    <property type="match status" value="1"/>
</dbReference>
<dbReference type="InterPro" id="IPR036318">
    <property type="entry name" value="FAD-bd_PCMH-like_sf"/>
</dbReference>
<evidence type="ECO:0000259" key="5">
    <source>
        <dbReference type="PROSITE" id="PS51387"/>
    </source>
</evidence>
<dbReference type="InterPro" id="IPR016167">
    <property type="entry name" value="FAD-bd_PCMH_sub1"/>
</dbReference>
<evidence type="ECO:0000313" key="6">
    <source>
        <dbReference type="EMBL" id="KAL2846676.1"/>
    </source>
</evidence>
<dbReference type="InterPro" id="IPR016166">
    <property type="entry name" value="FAD-bd_PCMH"/>
</dbReference>
<dbReference type="InterPro" id="IPR016169">
    <property type="entry name" value="FAD-bd_PCMH_sub2"/>
</dbReference>
<dbReference type="Gene3D" id="3.30.43.10">
    <property type="entry name" value="Uridine Diphospho-n-acetylenolpyruvylglucosamine Reductase, domain 2"/>
    <property type="match status" value="1"/>
</dbReference>
<gene>
    <name evidence="6" type="ORF">BJY01DRAFT_263244</name>
</gene>
<reference evidence="6 7" key="1">
    <citation type="submission" date="2024-07" db="EMBL/GenBank/DDBJ databases">
        <title>Section-level genome sequencing and comparative genomics of Aspergillus sections Usti and Cavernicolus.</title>
        <authorList>
            <consortium name="Lawrence Berkeley National Laboratory"/>
            <person name="Nybo J.L."/>
            <person name="Vesth T.C."/>
            <person name="Theobald S."/>
            <person name="Frisvad J.C."/>
            <person name="Larsen T.O."/>
            <person name="Kjaerboelling I."/>
            <person name="Rothschild-Mancinelli K."/>
            <person name="Lyhne E.K."/>
            <person name="Kogle M.E."/>
            <person name="Barry K."/>
            <person name="Clum A."/>
            <person name="Na H."/>
            <person name="Ledsgaard L."/>
            <person name="Lin J."/>
            <person name="Lipzen A."/>
            <person name="Kuo A."/>
            <person name="Riley R."/>
            <person name="Mondo S."/>
            <person name="Labutti K."/>
            <person name="Haridas S."/>
            <person name="Pangalinan J."/>
            <person name="Salamov A.A."/>
            <person name="Simmons B.A."/>
            <person name="Magnuson J.K."/>
            <person name="Chen J."/>
            <person name="Drula E."/>
            <person name="Henrissat B."/>
            <person name="Wiebenga A."/>
            <person name="Lubbers R.J."/>
            <person name="Gomes A.C."/>
            <person name="Makela M.R."/>
            <person name="Stajich J."/>
            <person name="Grigoriev I.V."/>
            <person name="Mortensen U.H."/>
            <person name="De Vries R.P."/>
            <person name="Baker S.E."/>
            <person name="Andersen M.R."/>
        </authorList>
    </citation>
    <scope>NUCLEOTIDE SEQUENCE [LARGE SCALE GENOMIC DNA]</scope>
    <source>
        <strain evidence="6 7">CBS 123904</strain>
    </source>
</reference>
<keyword evidence="4" id="KW-0560">Oxidoreductase</keyword>
<feature type="domain" description="FAD-binding PCMH-type" evidence="5">
    <location>
        <begin position="35"/>
        <end position="201"/>
    </location>
</feature>
<keyword evidence="3" id="KW-0274">FAD</keyword>
<evidence type="ECO:0000256" key="3">
    <source>
        <dbReference type="ARBA" id="ARBA00022827"/>
    </source>
</evidence>
<dbReference type="EMBL" id="JBFXLU010000061">
    <property type="protein sequence ID" value="KAL2846676.1"/>
    <property type="molecule type" value="Genomic_DNA"/>
</dbReference>
<evidence type="ECO:0000313" key="7">
    <source>
        <dbReference type="Proteomes" id="UP001610446"/>
    </source>
</evidence>
<name>A0ABR4K2Z5_9EURO</name>
<comment type="caution">
    <text evidence="6">The sequence shown here is derived from an EMBL/GenBank/DDBJ whole genome shotgun (WGS) entry which is preliminary data.</text>
</comment>
<dbReference type="Gene3D" id="3.30.465.10">
    <property type="match status" value="1"/>
</dbReference>
<evidence type="ECO:0000256" key="2">
    <source>
        <dbReference type="ARBA" id="ARBA00022630"/>
    </source>
</evidence>
<dbReference type="InterPro" id="IPR006094">
    <property type="entry name" value="Oxid_FAD_bind_N"/>
</dbReference>
<comment type="similarity">
    <text evidence="1">Belongs to the oxygen-dependent FAD-linked oxidoreductase family.</text>
</comment>
<dbReference type="Gene3D" id="3.40.462.20">
    <property type="match status" value="1"/>
</dbReference>
<dbReference type="InterPro" id="IPR050416">
    <property type="entry name" value="FAD-linked_Oxidoreductase"/>
</dbReference>
<dbReference type="PANTHER" id="PTHR42973:SF7">
    <property type="entry name" value="FAD-BINDING PCMH-TYPE DOMAIN-CONTAINING PROTEIN"/>
    <property type="match status" value="1"/>
</dbReference>
<accession>A0ABR4K2Z5</accession>
<dbReference type="Pfam" id="PF01565">
    <property type="entry name" value="FAD_binding_4"/>
    <property type="match status" value="1"/>
</dbReference>